<dbReference type="InterPro" id="IPR002110">
    <property type="entry name" value="Ankyrin_rpt"/>
</dbReference>
<proteinExistence type="predicted"/>
<dbReference type="PROSITE" id="PS50088">
    <property type="entry name" value="ANK_REPEAT"/>
    <property type="match status" value="2"/>
</dbReference>
<dbReference type="VEuPathDB" id="TriTrypDB:TvY486_1108850"/>
<dbReference type="Gene3D" id="1.25.40.20">
    <property type="entry name" value="Ankyrin repeat-containing domain"/>
    <property type="match status" value="1"/>
</dbReference>
<gene>
    <name evidence="4" type="ORF">TVY486_1108850</name>
</gene>
<dbReference type="OMA" id="ACEYHEA"/>
<accession>G0UC53</accession>
<keyword evidence="1" id="KW-0677">Repeat</keyword>
<name>G0UC53_TRYVY</name>
<organism evidence="4">
    <name type="scientific">Trypanosoma vivax (strain Y486)</name>
    <dbReference type="NCBI Taxonomy" id="1055687"/>
    <lineage>
        <taxon>Eukaryota</taxon>
        <taxon>Discoba</taxon>
        <taxon>Euglenozoa</taxon>
        <taxon>Kinetoplastea</taxon>
        <taxon>Metakinetoplastina</taxon>
        <taxon>Trypanosomatida</taxon>
        <taxon>Trypanosomatidae</taxon>
        <taxon>Trypanosoma</taxon>
        <taxon>Duttonella</taxon>
    </lineage>
</organism>
<dbReference type="PROSITE" id="PS50297">
    <property type="entry name" value="ANK_REP_REGION"/>
    <property type="match status" value="2"/>
</dbReference>
<dbReference type="EMBL" id="HE573027">
    <property type="protein sequence ID" value="CCC53401.1"/>
    <property type="molecule type" value="Genomic_DNA"/>
</dbReference>
<reference evidence="4" key="1">
    <citation type="journal article" date="2012" name="Proc. Natl. Acad. Sci. U.S.A.">
        <title>Antigenic diversity is generated by distinct evolutionary mechanisms in African trypanosome species.</title>
        <authorList>
            <person name="Jackson A.P."/>
            <person name="Berry A."/>
            <person name="Aslett M."/>
            <person name="Allison H.C."/>
            <person name="Burton P."/>
            <person name="Vavrova-Anderson J."/>
            <person name="Brown R."/>
            <person name="Browne H."/>
            <person name="Corton N."/>
            <person name="Hauser H."/>
            <person name="Gamble J."/>
            <person name="Gilderthorp R."/>
            <person name="Marcello L."/>
            <person name="McQuillan J."/>
            <person name="Otto T.D."/>
            <person name="Quail M.A."/>
            <person name="Sanders M.J."/>
            <person name="van Tonder A."/>
            <person name="Ginger M.L."/>
            <person name="Field M.C."/>
            <person name="Barry J.D."/>
            <person name="Hertz-Fowler C."/>
            <person name="Berriman M."/>
        </authorList>
    </citation>
    <scope>NUCLEOTIDE SEQUENCE</scope>
    <source>
        <strain evidence="4">Y486</strain>
    </source>
</reference>
<feature type="repeat" description="ANK" evidence="3">
    <location>
        <begin position="50"/>
        <end position="82"/>
    </location>
</feature>
<dbReference type="InterPro" id="IPR050776">
    <property type="entry name" value="Ank_Repeat/CDKN_Inhibitor"/>
</dbReference>
<dbReference type="Pfam" id="PF12796">
    <property type="entry name" value="Ank_2"/>
    <property type="match status" value="1"/>
</dbReference>
<evidence type="ECO:0000256" key="1">
    <source>
        <dbReference type="ARBA" id="ARBA00022737"/>
    </source>
</evidence>
<dbReference type="PANTHER" id="PTHR24201">
    <property type="entry name" value="ANK_REP_REGION DOMAIN-CONTAINING PROTEIN"/>
    <property type="match status" value="1"/>
</dbReference>
<protein>
    <submittedName>
        <fullName evidence="4">Uncharacterized protein</fullName>
    </submittedName>
</protein>
<dbReference type="InterPro" id="IPR036770">
    <property type="entry name" value="Ankyrin_rpt-contain_sf"/>
</dbReference>
<evidence type="ECO:0000313" key="4">
    <source>
        <dbReference type="EMBL" id="CCC53401.1"/>
    </source>
</evidence>
<keyword evidence="2 3" id="KW-0040">ANK repeat</keyword>
<dbReference type="SMART" id="SM00248">
    <property type="entry name" value="ANK"/>
    <property type="match status" value="2"/>
</dbReference>
<evidence type="ECO:0000256" key="3">
    <source>
        <dbReference type="PROSITE-ProRule" id="PRU00023"/>
    </source>
</evidence>
<dbReference type="AlphaFoldDB" id="G0UC53"/>
<feature type="repeat" description="ANK" evidence="3">
    <location>
        <begin position="83"/>
        <end position="115"/>
    </location>
</feature>
<sequence>MGDDACEYHEAKNLAEALIDCARYNDSGDAQDLLRYLTETPSLIDVQDDQGRTAMHAAAANGHMNILEALIAFCPTPDVPNHEGNTALHFAALNNQTAAARFLLTHGWRASARNAFGKTPIQIIDGKQFEAMELLLLAHDNELDGYTAADGSTSAPPGASSFVPSETVEEDHLATETLNHGRSLPNGSGLLAGSPVTCDDDPTALLGHCVVEDIE</sequence>
<evidence type="ECO:0000256" key="2">
    <source>
        <dbReference type="ARBA" id="ARBA00023043"/>
    </source>
</evidence>
<dbReference type="SUPFAM" id="SSF48403">
    <property type="entry name" value="Ankyrin repeat"/>
    <property type="match status" value="1"/>
</dbReference>